<dbReference type="SUPFAM" id="SSF101447">
    <property type="entry name" value="Formin homology 2 domain (FH2 domain)"/>
    <property type="match status" value="1"/>
</dbReference>
<protein>
    <submittedName>
        <fullName evidence="3">FH12 protein</fullName>
    </submittedName>
</protein>
<dbReference type="EMBL" id="CAJNIZ010044060">
    <property type="protein sequence ID" value="CAE7676714.1"/>
    <property type="molecule type" value="Genomic_DNA"/>
</dbReference>
<feature type="region of interest" description="Disordered" evidence="1">
    <location>
        <begin position="63"/>
        <end position="166"/>
    </location>
</feature>
<reference evidence="3" key="1">
    <citation type="submission" date="2021-02" db="EMBL/GenBank/DDBJ databases">
        <authorList>
            <person name="Dougan E. K."/>
            <person name="Rhodes N."/>
            <person name="Thang M."/>
            <person name="Chan C."/>
        </authorList>
    </citation>
    <scope>NUCLEOTIDE SEQUENCE</scope>
</reference>
<organism evidence="3 4">
    <name type="scientific">Symbiodinium pilosum</name>
    <name type="common">Dinoflagellate</name>
    <dbReference type="NCBI Taxonomy" id="2952"/>
    <lineage>
        <taxon>Eukaryota</taxon>
        <taxon>Sar</taxon>
        <taxon>Alveolata</taxon>
        <taxon>Dinophyceae</taxon>
        <taxon>Suessiales</taxon>
        <taxon>Symbiodiniaceae</taxon>
        <taxon>Symbiodinium</taxon>
    </lineage>
</organism>
<dbReference type="PANTHER" id="PTHR45733">
    <property type="entry name" value="FORMIN-J"/>
    <property type="match status" value="1"/>
</dbReference>
<keyword evidence="4" id="KW-1185">Reference proteome</keyword>
<evidence type="ECO:0000313" key="4">
    <source>
        <dbReference type="Proteomes" id="UP000649617"/>
    </source>
</evidence>
<dbReference type="Gene3D" id="1.20.58.2220">
    <property type="entry name" value="Formin, FH2 domain"/>
    <property type="match status" value="1"/>
</dbReference>
<feature type="compositionally biased region" description="Polar residues" evidence="1">
    <location>
        <begin position="74"/>
        <end position="87"/>
    </location>
</feature>
<evidence type="ECO:0000313" key="3">
    <source>
        <dbReference type="EMBL" id="CAE7676714.1"/>
    </source>
</evidence>
<dbReference type="AlphaFoldDB" id="A0A812W9C1"/>
<feature type="compositionally biased region" description="Low complexity" evidence="1">
    <location>
        <begin position="103"/>
        <end position="117"/>
    </location>
</feature>
<dbReference type="InterPro" id="IPR042201">
    <property type="entry name" value="FH2_Formin_sf"/>
</dbReference>
<evidence type="ECO:0000256" key="1">
    <source>
        <dbReference type="SAM" id="MobiDB-lite"/>
    </source>
</evidence>
<accession>A0A812W9C1</accession>
<dbReference type="Pfam" id="PF02181">
    <property type="entry name" value="FH2"/>
    <property type="match status" value="1"/>
</dbReference>
<sequence length="415" mass="44410">MIRLSVFSGLLYSAQLEVNETPSVDGIVHELQDEALQGLEPSALRRAYKPLLLFSAGLVAYAQRRGPSARESRNTTADTSSEDTNPHPQAESPRMITPCKEAPNTPSTPSTSSTNSPQKGKGKVSAPPKGLGKGPAKGPAKGPPSGTPKGKAGPKGKGTPPKGALASQCVEDVDDARVVNPFGTRRIRWKSISDQSGTVFDGLDILGIKKCPDPEANRAQQLAIAFRRSPLPLQKLCSALQTLDFSIPLSEEEIEGLLKAWPTDIDFRQVAKHTGPAEELRDVEQCIRQVAAVPRSEARLKLLRLSRSLDSLTIIFERIATLQTACDELMKSEKLQVLLQEALRVGNYINGDPGAGFALDAFIQLRSLKGVGGATPLHCLCAGCAQEDPTFSATLHSELANLPLSERESISGEGL</sequence>
<feature type="domain" description="FH2" evidence="2">
    <location>
        <begin position="132"/>
        <end position="415"/>
    </location>
</feature>
<dbReference type="OrthoDB" id="445521at2759"/>
<dbReference type="Proteomes" id="UP000649617">
    <property type="component" value="Unassembled WGS sequence"/>
</dbReference>
<comment type="caution">
    <text evidence="3">The sequence shown here is derived from an EMBL/GenBank/DDBJ whole genome shotgun (WGS) entry which is preliminary data.</text>
</comment>
<feature type="compositionally biased region" description="Low complexity" evidence="1">
    <location>
        <begin position="147"/>
        <end position="166"/>
    </location>
</feature>
<gene>
    <name evidence="3" type="primary">FH12</name>
    <name evidence="3" type="ORF">SPIL2461_LOCUS18771</name>
</gene>
<evidence type="ECO:0000259" key="2">
    <source>
        <dbReference type="PROSITE" id="PS51444"/>
    </source>
</evidence>
<name>A0A812W9C1_SYMPI</name>
<proteinExistence type="predicted"/>
<feature type="compositionally biased region" description="Low complexity" evidence="1">
    <location>
        <begin position="125"/>
        <end position="140"/>
    </location>
</feature>
<dbReference type="InterPro" id="IPR051144">
    <property type="entry name" value="Formin_homology_domain"/>
</dbReference>
<dbReference type="InterPro" id="IPR015425">
    <property type="entry name" value="FH2_Formin"/>
</dbReference>
<dbReference type="PROSITE" id="PS51444">
    <property type="entry name" value="FH2"/>
    <property type="match status" value="1"/>
</dbReference>